<dbReference type="RefSeq" id="WP_141850157.1">
    <property type="nucleotide sequence ID" value="NZ_BAAAPR010000018.1"/>
</dbReference>
<proteinExistence type="predicted"/>
<gene>
    <name evidence="6" type="ORF">FB458_4161</name>
</gene>
<feature type="domain" description="Pseudouridine synthase RsuA/RluA-like" evidence="5">
    <location>
        <begin position="102"/>
        <end position="249"/>
    </location>
</feature>
<dbReference type="InterPro" id="IPR006145">
    <property type="entry name" value="PsdUridine_synth_RsuA/RluA"/>
</dbReference>
<dbReference type="InterPro" id="IPR006224">
    <property type="entry name" value="PsdUridine_synth_RluA-like_CS"/>
</dbReference>
<dbReference type="SUPFAM" id="SSF55120">
    <property type="entry name" value="Pseudouridine synthase"/>
    <property type="match status" value="1"/>
</dbReference>
<dbReference type="GO" id="GO:0003723">
    <property type="term" value="F:RNA binding"/>
    <property type="evidence" value="ECO:0007669"/>
    <property type="project" value="InterPro"/>
</dbReference>
<feature type="region of interest" description="Disordered" evidence="4">
    <location>
        <begin position="1"/>
        <end position="23"/>
    </location>
</feature>
<dbReference type="InterPro" id="IPR020103">
    <property type="entry name" value="PsdUridine_synth_cat_dom_sf"/>
</dbReference>
<dbReference type="PROSITE" id="PS01129">
    <property type="entry name" value="PSI_RLU"/>
    <property type="match status" value="1"/>
</dbReference>
<evidence type="ECO:0000313" key="6">
    <source>
        <dbReference type="EMBL" id="TQJ11013.1"/>
    </source>
</evidence>
<comment type="caution">
    <text evidence="6">The sequence shown here is derived from an EMBL/GenBank/DDBJ whole genome shotgun (WGS) entry which is preliminary data.</text>
</comment>
<evidence type="ECO:0000256" key="1">
    <source>
        <dbReference type="ARBA" id="ARBA00000073"/>
    </source>
</evidence>
<dbReference type="GO" id="GO:0140098">
    <property type="term" value="F:catalytic activity, acting on RNA"/>
    <property type="evidence" value="ECO:0007669"/>
    <property type="project" value="UniProtKB-ARBA"/>
</dbReference>
<keyword evidence="7" id="KW-1185">Reference proteome</keyword>
<evidence type="ECO:0000256" key="2">
    <source>
        <dbReference type="ARBA" id="ARBA00031870"/>
    </source>
</evidence>
<dbReference type="Pfam" id="PF00849">
    <property type="entry name" value="PseudoU_synth_2"/>
    <property type="match status" value="1"/>
</dbReference>
<evidence type="ECO:0000256" key="4">
    <source>
        <dbReference type="SAM" id="MobiDB-lite"/>
    </source>
</evidence>
<dbReference type="EMBL" id="VFMN01000001">
    <property type="protein sequence ID" value="TQJ11013.1"/>
    <property type="molecule type" value="Genomic_DNA"/>
</dbReference>
<dbReference type="AlphaFoldDB" id="A0A542E6Q0"/>
<organism evidence="6 7">
    <name type="scientific">Lapillicoccus jejuensis</name>
    <dbReference type="NCBI Taxonomy" id="402171"/>
    <lineage>
        <taxon>Bacteria</taxon>
        <taxon>Bacillati</taxon>
        <taxon>Actinomycetota</taxon>
        <taxon>Actinomycetes</taxon>
        <taxon>Micrococcales</taxon>
        <taxon>Intrasporangiaceae</taxon>
        <taxon>Lapillicoccus</taxon>
    </lineage>
</organism>
<evidence type="ECO:0000259" key="5">
    <source>
        <dbReference type="Pfam" id="PF00849"/>
    </source>
</evidence>
<evidence type="ECO:0000256" key="3">
    <source>
        <dbReference type="ARBA" id="ARBA00033164"/>
    </source>
</evidence>
<reference evidence="6 7" key="1">
    <citation type="submission" date="2019-06" db="EMBL/GenBank/DDBJ databases">
        <title>Sequencing the genomes of 1000 actinobacteria strains.</title>
        <authorList>
            <person name="Klenk H.-P."/>
        </authorList>
    </citation>
    <scope>NUCLEOTIDE SEQUENCE [LARGE SCALE GENOMIC DNA]</scope>
    <source>
        <strain evidence="6 7">DSM 18607</strain>
    </source>
</reference>
<dbReference type="PANTHER" id="PTHR21600:SF84">
    <property type="entry name" value="PSEUDOURIDINE SYNTHASE RSUA_RLUA-LIKE DOMAIN-CONTAINING PROTEIN"/>
    <property type="match status" value="1"/>
</dbReference>
<protein>
    <recommendedName>
        <fullName evidence="2">RNA pseudouridylate synthase</fullName>
    </recommendedName>
    <alternativeName>
        <fullName evidence="3">RNA-uridine isomerase</fullName>
    </alternativeName>
</protein>
<dbReference type="Gene3D" id="3.30.2350.10">
    <property type="entry name" value="Pseudouridine synthase"/>
    <property type="match status" value="1"/>
</dbReference>
<name>A0A542E6Q0_9MICO</name>
<dbReference type="InterPro" id="IPR050188">
    <property type="entry name" value="RluA_PseudoU_synthase"/>
</dbReference>
<dbReference type="GO" id="GO:0009982">
    <property type="term" value="F:pseudouridine synthase activity"/>
    <property type="evidence" value="ECO:0007669"/>
    <property type="project" value="InterPro"/>
</dbReference>
<comment type="catalytic activity">
    <reaction evidence="1">
        <text>a uridine in RNA = a pseudouridine in RNA</text>
        <dbReference type="Rhea" id="RHEA:48348"/>
        <dbReference type="Rhea" id="RHEA-COMP:12068"/>
        <dbReference type="Rhea" id="RHEA-COMP:12069"/>
        <dbReference type="ChEBI" id="CHEBI:65314"/>
        <dbReference type="ChEBI" id="CHEBI:65315"/>
    </reaction>
</comment>
<sequence length="330" mass="35588">MARGPRPRSPFPQQDGVDAARLRLPPGPWPTVAAHLVARLGPVGPDGVARLLAEGRVRGADGEPVDDRTPYRPGGTVWVRRELEPEPVVPLAMPVLHEDERLVVVDKPPFLASTPRGRHVRETALARARRATGRPDLVPAHRLDRLTSGVLLLVGDPRHRGAYQELFARREVAKTYLALAPVRPGATLLTTVALHLAKDRGDLRARVVPGRPPNSETRVELVGERDGVGLHRLTPTTGRTHQLRAHLAHLGTPILHDPLYGAPDPAPDTPDTPDDLARPLALLAARLVLTDPVDGRRLVLTSGRTLSGWDRAELLAALDGPPQDAGAPAT</sequence>
<evidence type="ECO:0000313" key="7">
    <source>
        <dbReference type="Proteomes" id="UP000317893"/>
    </source>
</evidence>
<dbReference type="PANTHER" id="PTHR21600">
    <property type="entry name" value="MITOCHONDRIAL RNA PSEUDOURIDINE SYNTHASE"/>
    <property type="match status" value="1"/>
</dbReference>
<dbReference type="GO" id="GO:0000455">
    <property type="term" value="P:enzyme-directed rRNA pseudouridine synthesis"/>
    <property type="evidence" value="ECO:0007669"/>
    <property type="project" value="TreeGrafter"/>
</dbReference>
<dbReference type="OrthoDB" id="9807829at2"/>
<accession>A0A542E6Q0</accession>
<dbReference type="Proteomes" id="UP000317893">
    <property type="component" value="Unassembled WGS sequence"/>
</dbReference>